<proteinExistence type="predicted"/>
<evidence type="ECO:0008006" key="3">
    <source>
        <dbReference type="Google" id="ProtNLM"/>
    </source>
</evidence>
<dbReference type="RefSeq" id="WP_094048349.1">
    <property type="nucleotide sequence ID" value="NZ_CP022535.1"/>
</dbReference>
<protein>
    <recommendedName>
        <fullName evidence="3">DUF177 domain-containing protein</fullName>
    </recommendedName>
</protein>
<keyword evidence="2" id="KW-1185">Reference proteome</keyword>
<gene>
    <name evidence="1" type="ORF">SCORR_v1c02310</name>
</gene>
<dbReference type="KEGG" id="scou:SCORR_v1c02310"/>
<dbReference type="Proteomes" id="UP000203229">
    <property type="component" value="Chromosome"/>
</dbReference>
<evidence type="ECO:0000313" key="2">
    <source>
        <dbReference type="Proteomes" id="UP000203229"/>
    </source>
</evidence>
<accession>A0A222ENC8</accession>
<dbReference type="AlphaFoldDB" id="A0A222ENC8"/>
<reference evidence="1 2" key="1">
    <citation type="submission" date="2017-07" db="EMBL/GenBank/DDBJ databases">
        <title>Complete genome sequence of Spiroplasma corruscae EC-1 (DSM 19793).</title>
        <authorList>
            <person name="Tsai Y.-M."/>
            <person name="Lo W.-S."/>
            <person name="Kuo C.-H."/>
        </authorList>
    </citation>
    <scope>NUCLEOTIDE SEQUENCE [LARGE SCALE GENOMIC DNA]</scope>
    <source>
        <strain evidence="1 2">EC-1</strain>
    </source>
</reference>
<dbReference type="EMBL" id="CP022535">
    <property type="protein sequence ID" value="ASP28005.1"/>
    <property type="molecule type" value="Genomic_DNA"/>
</dbReference>
<sequence length="162" mass="19425">MLKKDFYLNSKLQINEFFSEVIELNKELLKKVRNLTIKGTAYFDKNINLLSINSIIKCDIFVIDARDGTEFWLNDQSYDWIDEYCFDLKNSDQYNLVIGEDFDFKEYAIEQILLNIPINLTNNYGKISYVANNYVLLSEDEYQLEEKNKTDDRWDKLKEYKF</sequence>
<organism evidence="1 2">
    <name type="scientific">Spiroplasma corruscae</name>
    <dbReference type="NCBI Taxonomy" id="216934"/>
    <lineage>
        <taxon>Bacteria</taxon>
        <taxon>Bacillati</taxon>
        <taxon>Mycoplasmatota</taxon>
        <taxon>Mollicutes</taxon>
        <taxon>Entomoplasmatales</taxon>
        <taxon>Spiroplasmataceae</taxon>
        <taxon>Spiroplasma</taxon>
    </lineage>
</organism>
<dbReference type="OrthoDB" id="398678at2"/>
<name>A0A222ENC8_9MOLU</name>
<evidence type="ECO:0000313" key="1">
    <source>
        <dbReference type="EMBL" id="ASP28005.1"/>
    </source>
</evidence>